<dbReference type="RefSeq" id="WP_181917983.1">
    <property type="nucleotide sequence ID" value="NZ_QRDZ01000028.1"/>
</dbReference>
<evidence type="ECO:0000256" key="2">
    <source>
        <dbReference type="ARBA" id="ARBA00022475"/>
    </source>
</evidence>
<dbReference type="InterPro" id="IPR050640">
    <property type="entry name" value="Bact_2-comp_sensor_kinase"/>
</dbReference>
<keyword evidence="8 9" id="KW-0472">Membrane</keyword>
<dbReference type="SUPFAM" id="SSF158472">
    <property type="entry name" value="HAMP domain-like"/>
    <property type="match status" value="1"/>
</dbReference>
<evidence type="ECO:0000256" key="9">
    <source>
        <dbReference type="SAM" id="Phobius"/>
    </source>
</evidence>
<dbReference type="SUPFAM" id="SSF55874">
    <property type="entry name" value="ATPase domain of HSP90 chaperone/DNA topoisomerase II/histidine kinase"/>
    <property type="match status" value="1"/>
</dbReference>
<dbReference type="AlphaFoldDB" id="A0A3D9IJC3"/>
<dbReference type="Pfam" id="PF06580">
    <property type="entry name" value="His_kinase"/>
    <property type="match status" value="1"/>
</dbReference>
<dbReference type="Proteomes" id="UP000256977">
    <property type="component" value="Unassembled WGS sequence"/>
</dbReference>
<dbReference type="SMART" id="SM00304">
    <property type="entry name" value="HAMP"/>
    <property type="match status" value="1"/>
</dbReference>
<keyword evidence="4" id="KW-0808">Transferase</keyword>
<dbReference type="Pfam" id="PF02743">
    <property type="entry name" value="dCache_1"/>
    <property type="match status" value="1"/>
</dbReference>
<evidence type="ECO:0000256" key="1">
    <source>
        <dbReference type="ARBA" id="ARBA00004651"/>
    </source>
</evidence>
<evidence type="ECO:0000256" key="7">
    <source>
        <dbReference type="ARBA" id="ARBA00022989"/>
    </source>
</evidence>
<keyword evidence="6 11" id="KW-0418">Kinase</keyword>
<dbReference type="EMBL" id="QRDZ01000028">
    <property type="protein sequence ID" value="RED61894.1"/>
    <property type="molecule type" value="Genomic_DNA"/>
</dbReference>
<dbReference type="PROSITE" id="PS50885">
    <property type="entry name" value="HAMP"/>
    <property type="match status" value="1"/>
</dbReference>
<dbReference type="Gene3D" id="3.30.450.20">
    <property type="entry name" value="PAS domain"/>
    <property type="match status" value="1"/>
</dbReference>
<dbReference type="InterPro" id="IPR036890">
    <property type="entry name" value="HATPase_C_sf"/>
</dbReference>
<feature type="transmembrane region" description="Helical" evidence="9">
    <location>
        <begin position="302"/>
        <end position="323"/>
    </location>
</feature>
<evidence type="ECO:0000259" key="10">
    <source>
        <dbReference type="PROSITE" id="PS50885"/>
    </source>
</evidence>
<accession>A0A3D9IJC3</accession>
<evidence type="ECO:0000256" key="5">
    <source>
        <dbReference type="ARBA" id="ARBA00022692"/>
    </source>
</evidence>
<evidence type="ECO:0000313" key="12">
    <source>
        <dbReference type="Proteomes" id="UP000256977"/>
    </source>
</evidence>
<dbReference type="PANTHER" id="PTHR34220:SF7">
    <property type="entry name" value="SENSOR HISTIDINE KINASE YPDA"/>
    <property type="match status" value="1"/>
</dbReference>
<evidence type="ECO:0000256" key="8">
    <source>
        <dbReference type="ARBA" id="ARBA00023136"/>
    </source>
</evidence>
<dbReference type="Gene3D" id="6.10.340.10">
    <property type="match status" value="1"/>
</dbReference>
<organism evidence="11 12">
    <name type="scientific">Cohnella phaseoli</name>
    <dbReference type="NCBI Taxonomy" id="456490"/>
    <lineage>
        <taxon>Bacteria</taxon>
        <taxon>Bacillati</taxon>
        <taxon>Bacillota</taxon>
        <taxon>Bacilli</taxon>
        <taxon>Bacillales</taxon>
        <taxon>Paenibacillaceae</taxon>
        <taxon>Cohnella</taxon>
    </lineage>
</organism>
<feature type="domain" description="HAMP" evidence="10">
    <location>
        <begin position="321"/>
        <end position="373"/>
    </location>
</feature>
<dbReference type="InterPro" id="IPR033479">
    <property type="entry name" value="dCache_1"/>
</dbReference>
<dbReference type="CDD" id="cd06225">
    <property type="entry name" value="HAMP"/>
    <property type="match status" value="1"/>
</dbReference>
<evidence type="ECO:0000313" key="11">
    <source>
        <dbReference type="EMBL" id="RED61894.1"/>
    </source>
</evidence>
<dbReference type="Gene3D" id="3.30.565.10">
    <property type="entry name" value="Histidine kinase-like ATPase, C-terminal domain"/>
    <property type="match status" value="1"/>
</dbReference>
<feature type="transmembrane region" description="Helical" evidence="9">
    <location>
        <begin position="12"/>
        <end position="34"/>
    </location>
</feature>
<protein>
    <submittedName>
        <fullName evidence="11">Two-component system sensor histidine kinase YesM</fullName>
    </submittedName>
</protein>
<evidence type="ECO:0000256" key="6">
    <source>
        <dbReference type="ARBA" id="ARBA00022777"/>
    </source>
</evidence>
<dbReference type="PANTHER" id="PTHR34220">
    <property type="entry name" value="SENSOR HISTIDINE KINASE YPDA"/>
    <property type="match status" value="1"/>
</dbReference>
<comment type="subcellular location">
    <subcellularLocation>
        <location evidence="1">Cell membrane</location>
        <topology evidence="1">Multi-pass membrane protein</topology>
    </subcellularLocation>
</comment>
<dbReference type="Pfam" id="PF02518">
    <property type="entry name" value="HATPase_c"/>
    <property type="match status" value="1"/>
</dbReference>
<dbReference type="GO" id="GO:0000155">
    <property type="term" value="F:phosphorelay sensor kinase activity"/>
    <property type="evidence" value="ECO:0007669"/>
    <property type="project" value="InterPro"/>
</dbReference>
<keyword evidence="2" id="KW-1003">Cell membrane</keyword>
<dbReference type="InterPro" id="IPR010559">
    <property type="entry name" value="Sig_transdc_His_kin_internal"/>
</dbReference>
<evidence type="ECO:0000256" key="3">
    <source>
        <dbReference type="ARBA" id="ARBA00022553"/>
    </source>
</evidence>
<gene>
    <name evidence="11" type="ORF">DFP98_1282</name>
</gene>
<keyword evidence="3" id="KW-0597">Phosphoprotein</keyword>
<keyword evidence="12" id="KW-1185">Reference proteome</keyword>
<name>A0A3D9IJC3_9BACL</name>
<keyword evidence="7 9" id="KW-1133">Transmembrane helix</keyword>
<dbReference type="InterPro" id="IPR003660">
    <property type="entry name" value="HAMP_dom"/>
</dbReference>
<dbReference type="Pfam" id="PF00672">
    <property type="entry name" value="HAMP"/>
    <property type="match status" value="1"/>
</dbReference>
<sequence length="607" mass="69164">MNRFLTFKQKLILTYMVFIVLPMSVLGLGAYGLYSDAMEKKVSDFAQQVAVSTASNIEMYIRELEQFTLMPYYGRDFQDTLTDDRGADPLLSIEVKETIEKNFSFWQSQRGSVENISYFSKPGVGQERIYSLGYLPPDLEVGKLPWFETFSGSDEIVTYLSLHQPASTDLIQNTPPPKVFSLIRKIYKSSTILITSGFFQVDFTLEDIERIMSRVNREKNGSFLLIDRDGQIVYSGDPVNEQLLAHIAEPPSDGQDRQIVSMGSQKNIVVHHPVGKMGWTVVGYVPVSQIVSGIMQVRNSMILIGVVCIVLALIVSTGISYQITKPIYKLISLIKRVETEDFQIQYDNPPRNEIGQLIRSFIRMSRRLDETIRNLYQAEIVRQESELQALKSQINPHFLFNTLETIKMKAEIDEADATVDMITALGKLVKTSLHAGNDFNTFREEREYLNNYFYIQDNRYASRFDMTIDVEEELMEWYIPKLLIQPLVENAFYHGLEMKQGKGKLSVAIGREESHVKVVVTDDGLGMSPERLLRLRQSLDDGKQRLSQDEKSIGLANVFARIGLYFGSPYTMHIDSRPGEGTEIVLLLPPIKSESEVNIYVSRHNRG</sequence>
<evidence type="ECO:0000256" key="4">
    <source>
        <dbReference type="ARBA" id="ARBA00022679"/>
    </source>
</evidence>
<reference evidence="11 12" key="1">
    <citation type="submission" date="2018-07" db="EMBL/GenBank/DDBJ databases">
        <title>Genomic Encyclopedia of Type Strains, Phase III (KMG-III): the genomes of soil and plant-associated and newly described type strains.</title>
        <authorList>
            <person name="Whitman W."/>
        </authorList>
    </citation>
    <scope>NUCLEOTIDE SEQUENCE [LARGE SCALE GENOMIC DNA]</scope>
    <source>
        <strain evidence="11 12">CECT 7287</strain>
    </source>
</reference>
<proteinExistence type="predicted"/>
<dbReference type="GO" id="GO:0005886">
    <property type="term" value="C:plasma membrane"/>
    <property type="evidence" value="ECO:0007669"/>
    <property type="project" value="UniProtKB-SubCell"/>
</dbReference>
<comment type="caution">
    <text evidence="11">The sequence shown here is derived from an EMBL/GenBank/DDBJ whole genome shotgun (WGS) entry which is preliminary data.</text>
</comment>
<keyword evidence="5 9" id="KW-0812">Transmembrane</keyword>
<dbReference type="InterPro" id="IPR003594">
    <property type="entry name" value="HATPase_dom"/>
</dbReference>